<proteinExistence type="predicted"/>
<feature type="non-terminal residue" evidence="1">
    <location>
        <position position="703"/>
    </location>
</feature>
<gene>
    <name evidence="1" type="ORF">PCOR1329_LOCUS42854</name>
</gene>
<dbReference type="Proteomes" id="UP001189429">
    <property type="component" value="Unassembled WGS sequence"/>
</dbReference>
<accession>A0ABN9TVY5</accession>
<organism evidence="1 2">
    <name type="scientific">Prorocentrum cordatum</name>
    <dbReference type="NCBI Taxonomy" id="2364126"/>
    <lineage>
        <taxon>Eukaryota</taxon>
        <taxon>Sar</taxon>
        <taxon>Alveolata</taxon>
        <taxon>Dinophyceae</taxon>
        <taxon>Prorocentrales</taxon>
        <taxon>Prorocentraceae</taxon>
        <taxon>Prorocentrum</taxon>
    </lineage>
</organism>
<protein>
    <submittedName>
        <fullName evidence="1">Uncharacterized protein</fullName>
    </submittedName>
</protein>
<dbReference type="EMBL" id="CAUYUJ010015151">
    <property type="protein sequence ID" value="CAK0850438.1"/>
    <property type="molecule type" value="Genomic_DNA"/>
</dbReference>
<evidence type="ECO:0000313" key="1">
    <source>
        <dbReference type="EMBL" id="CAK0850438.1"/>
    </source>
</evidence>
<comment type="caution">
    <text evidence="1">The sequence shown here is derived from an EMBL/GenBank/DDBJ whole genome shotgun (WGS) entry which is preliminary data.</text>
</comment>
<keyword evidence="2" id="KW-1185">Reference proteome</keyword>
<evidence type="ECO:0000313" key="2">
    <source>
        <dbReference type="Proteomes" id="UP001189429"/>
    </source>
</evidence>
<reference evidence="1" key="1">
    <citation type="submission" date="2023-10" db="EMBL/GenBank/DDBJ databases">
        <authorList>
            <person name="Chen Y."/>
            <person name="Shah S."/>
            <person name="Dougan E. K."/>
            <person name="Thang M."/>
            <person name="Chan C."/>
        </authorList>
    </citation>
    <scope>NUCLEOTIDE SEQUENCE [LARGE SCALE GENOMIC DNA]</scope>
</reference>
<sequence>MGATRDLQLIPHADPKDHAPMLWRLKGDRDLIGELERLCENTAAAWRGTSRQDDPSEAWQSLVSDVREAALPLFQRGALPGPTTEYVQQRQVLLERRRDLSRQCRTETDRLAIRACDRETKRIKRRLDTHHVEQLLWGATAAAERGHTTTVWKLAYQIGGRSHGVRNRRFNAIPHYLPSGRVDDDATGGGRRKGGFSAVQVLEPEFPAEIALALREQNDPDGTWKDLRGHPAATAHDDWTDMLRCLRHAARRRYAPPHSAPTELWYAILRAASIEARGGPTGVPDVRDRPDRPRRVPHVHCPRLAERLGALFRQIRTACRAPPWWHWSRTFQFPKGIDKVGARAMRLIHCYCPFGKAWYRGIFIRHRRPPLPHHSHGRARHRSRQGAQLVSKLHTWRLRRLRVNHLQLKKDMTNAFPSASHDVSEEVVGQIIPDMQDQLFPKQRHTEAVMEVRAGDARGFYVTRHGAGMGDGNACALPVPDNNPFRAAEVAKQPSDLLAAKLRAQGGFTQNASKELILHVFVGPGGYTATRAVLSGLVSFPGQPKAQAAYLGGLEQLTGGAGAEVRVRIDATRSAWCKLGRFWKQHVSLRLKMMAFLGVLQSAAYAGLETYLLAKRDYAKLDAVLLGFAKVALRGVARRADVEGVEQIRVPHAWQVHKRLRIAGACTELPARRLRHWQQLAKYPESSVQAVAALLGNFEALQE</sequence>
<name>A0ABN9TVY5_9DINO</name>